<proteinExistence type="inferred from homology"/>
<dbReference type="PANTHER" id="PTHR16294">
    <property type="entry name" value="DYSTROBREVIN BINDING PROTEIN 1 DYSBINDIN"/>
    <property type="match status" value="1"/>
</dbReference>
<comment type="similarity">
    <text evidence="1">Belongs to the dysbindin family.</text>
</comment>
<dbReference type="EMBL" id="HACG01028321">
    <property type="protein sequence ID" value="CEK75186.1"/>
    <property type="molecule type" value="Transcribed_RNA"/>
</dbReference>
<reference evidence="2" key="1">
    <citation type="submission" date="2014-12" db="EMBL/GenBank/DDBJ databases">
        <title>Insight into the proteome of Arion vulgaris.</title>
        <authorList>
            <person name="Aradska J."/>
            <person name="Bulat T."/>
            <person name="Smidak R."/>
            <person name="Sarate P."/>
            <person name="Gangsoo J."/>
            <person name="Sialana F."/>
            <person name="Bilban M."/>
            <person name="Lubec G."/>
        </authorList>
    </citation>
    <scope>NUCLEOTIDE SEQUENCE</scope>
    <source>
        <tissue evidence="2">Skin</tissue>
    </source>
</reference>
<sequence length="230" mass="26452">MSVFKKLKGTFQKSQQDFIDGIRSFTTLDNQGRRDSQQSLKTVEVNLDTGADLLKNYQVNWSAIQTETRESAKKAEEVASLMTPLFASWEKQTQSVTQLEEESRNIPNILAMLTQLHTLIDGLSLSFLAVDKELDVLQDICDEQEFQKKCLEEHRKLAMYKVKKDGETERIKVELAQSHTKKMIMLETAKKKSLQERADAFTSAFQNDLNFYRMHGHPGRIPTDFLKCQV</sequence>
<evidence type="ECO:0008006" key="3">
    <source>
        <dbReference type="Google" id="ProtNLM"/>
    </source>
</evidence>
<organism evidence="2">
    <name type="scientific">Arion vulgaris</name>
    <dbReference type="NCBI Taxonomy" id="1028688"/>
    <lineage>
        <taxon>Eukaryota</taxon>
        <taxon>Metazoa</taxon>
        <taxon>Spiralia</taxon>
        <taxon>Lophotrochozoa</taxon>
        <taxon>Mollusca</taxon>
        <taxon>Gastropoda</taxon>
        <taxon>Heterobranchia</taxon>
        <taxon>Euthyneura</taxon>
        <taxon>Panpulmonata</taxon>
        <taxon>Eupulmonata</taxon>
        <taxon>Stylommatophora</taxon>
        <taxon>Helicina</taxon>
        <taxon>Arionoidea</taxon>
        <taxon>Arionidae</taxon>
        <taxon>Arion</taxon>
    </lineage>
</organism>
<accession>A0A0B7A565</accession>
<evidence type="ECO:0000313" key="2">
    <source>
        <dbReference type="EMBL" id="CEK75186.1"/>
    </source>
</evidence>
<evidence type="ECO:0000256" key="1">
    <source>
        <dbReference type="ARBA" id="ARBA00008686"/>
    </source>
</evidence>
<dbReference type="InterPro" id="IPR007531">
    <property type="entry name" value="Dysbindin"/>
</dbReference>
<protein>
    <recommendedName>
        <fullName evidence="3">BAR domain-containing protein</fullName>
    </recommendedName>
</protein>
<name>A0A0B7A565_9EUPU</name>
<dbReference type="GO" id="GO:0005737">
    <property type="term" value="C:cytoplasm"/>
    <property type="evidence" value="ECO:0007669"/>
    <property type="project" value="InterPro"/>
</dbReference>
<gene>
    <name evidence="2" type="primary">ORF94428</name>
</gene>
<dbReference type="AlphaFoldDB" id="A0A0B7A565"/>
<dbReference type="PANTHER" id="PTHR16294:SF6">
    <property type="entry name" value="DYNAMIN N-TERMINAL DOMAIN-CONTAINING PROTEIN"/>
    <property type="match status" value="1"/>
</dbReference>